<dbReference type="EMBL" id="LJGT01000037">
    <property type="protein sequence ID" value="OEU91831.1"/>
    <property type="molecule type" value="Genomic_DNA"/>
</dbReference>
<protein>
    <submittedName>
        <fullName evidence="3">Uncharacterized protein</fullName>
    </submittedName>
</protein>
<evidence type="ECO:0000256" key="2">
    <source>
        <dbReference type="SAM" id="Phobius"/>
    </source>
</evidence>
<dbReference type="InterPro" id="IPR037185">
    <property type="entry name" value="EmrE-like"/>
</dbReference>
<reference evidence="3 4" key="1">
    <citation type="journal article" date="2016" name="Front. Microbiol.">
        <title>Comparative Genomics Analysis of Streptomyces Species Reveals Their Adaptation to the Marine Environment and Their Diversity at the Genomic Level.</title>
        <authorList>
            <person name="Tian X."/>
            <person name="Zhang Z."/>
            <person name="Yang T."/>
            <person name="Chen M."/>
            <person name="Li J."/>
            <person name="Chen F."/>
            <person name="Yang J."/>
            <person name="Li W."/>
            <person name="Zhang B."/>
            <person name="Zhang Z."/>
            <person name="Wu J."/>
            <person name="Zhang C."/>
            <person name="Long L."/>
            <person name="Xiao J."/>
        </authorList>
    </citation>
    <scope>NUCLEOTIDE SEQUENCE [LARGE SCALE GENOMIC DNA]</scope>
    <source>
        <strain evidence="3 4">SCSIO 10390</strain>
    </source>
</reference>
<feature type="transmembrane region" description="Helical" evidence="2">
    <location>
        <begin position="86"/>
        <end position="110"/>
    </location>
</feature>
<dbReference type="RefSeq" id="WP_070010040.1">
    <property type="nucleotide sequence ID" value="NZ_LJGS01000038.1"/>
</dbReference>
<accession>A0A1E7JSH4</accession>
<evidence type="ECO:0000256" key="1">
    <source>
        <dbReference type="SAM" id="MobiDB-lite"/>
    </source>
</evidence>
<dbReference type="OrthoDB" id="68076at2"/>
<dbReference type="Gene3D" id="1.10.3730.20">
    <property type="match status" value="1"/>
</dbReference>
<gene>
    <name evidence="3" type="ORF">AN215_04890</name>
</gene>
<keyword evidence="4" id="KW-1185">Reference proteome</keyword>
<dbReference type="SUPFAM" id="SSF103481">
    <property type="entry name" value="Multidrug resistance efflux transporter EmrE"/>
    <property type="match status" value="2"/>
</dbReference>
<keyword evidence="2" id="KW-1133">Transmembrane helix</keyword>
<dbReference type="Proteomes" id="UP000176087">
    <property type="component" value="Unassembled WGS sequence"/>
</dbReference>
<feature type="transmembrane region" description="Helical" evidence="2">
    <location>
        <begin position="258"/>
        <end position="281"/>
    </location>
</feature>
<keyword evidence="2" id="KW-0812">Transmembrane</keyword>
<dbReference type="STRING" id="933944.AN215_04890"/>
<feature type="transmembrane region" description="Helical" evidence="2">
    <location>
        <begin position="116"/>
        <end position="132"/>
    </location>
</feature>
<organism evidence="3 4">
    <name type="scientific">Streptomyces abyssalis</name>
    <dbReference type="NCBI Taxonomy" id="933944"/>
    <lineage>
        <taxon>Bacteria</taxon>
        <taxon>Bacillati</taxon>
        <taxon>Actinomycetota</taxon>
        <taxon>Actinomycetes</taxon>
        <taxon>Kitasatosporales</taxon>
        <taxon>Streptomycetaceae</taxon>
        <taxon>Streptomyces</taxon>
    </lineage>
</organism>
<feature type="compositionally biased region" description="Basic residues" evidence="1">
    <location>
        <begin position="201"/>
        <end position="211"/>
    </location>
</feature>
<feature type="transmembrane region" description="Helical" evidence="2">
    <location>
        <begin position="233"/>
        <end position="252"/>
    </location>
</feature>
<feature type="region of interest" description="Disordered" evidence="1">
    <location>
        <begin position="201"/>
        <end position="229"/>
    </location>
</feature>
<evidence type="ECO:0000313" key="4">
    <source>
        <dbReference type="Proteomes" id="UP000176087"/>
    </source>
</evidence>
<keyword evidence="2" id="KW-0472">Membrane</keyword>
<dbReference type="PATRIC" id="fig|933944.5.peg.1679"/>
<proteinExistence type="predicted"/>
<dbReference type="AlphaFoldDB" id="A0A1E7JSH4"/>
<comment type="caution">
    <text evidence="3">The sequence shown here is derived from an EMBL/GenBank/DDBJ whole genome shotgun (WGS) entry which is preliminary data.</text>
</comment>
<feature type="compositionally biased region" description="Basic and acidic residues" evidence="1">
    <location>
        <begin position="212"/>
        <end position="224"/>
    </location>
</feature>
<name>A0A1E7JSH4_9ACTN</name>
<sequence>MGSLLALGSALFYGIADFTGGLLSRRAGFALVALAGQAGGLLLTLVATPLLPATEPSVSDLAWGALSGVGTGLGMVFLYRGMSRGAMSVVVPVSAVGGLALPVLAGVVLLGDRPSALSWLGVVTAVPALWLVSRNGPARSGSPAATGASLDGLTAGAGIALQYAALAQASQASGIWPVTAGRLAATAVILPVALRALRGVRHPARNPRTPRRAPEPPEPPEPRTRPVLPPRHAAGAVVTGMAAALALVLYLLATREQILTVAVVLSSLYPAIPVLLGLTVLRERPTRLQVTGLTGAAAATGLLTAG</sequence>
<feature type="transmembrane region" description="Helical" evidence="2">
    <location>
        <begin position="30"/>
        <end position="49"/>
    </location>
</feature>
<feature type="transmembrane region" description="Helical" evidence="2">
    <location>
        <begin position="6"/>
        <end position="23"/>
    </location>
</feature>
<evidence type="ECO:0000313" key="3">
    <source>
        <dbReference type="EMBL" id="OEU91831.1"/>
    </source>
</evidence>
<feature type="transmembrane region" description="Helical" evidence="2">
    <location>
        <begin position="61"/>
        <end position="79"/>
    </location>
</feature>